<dbReference type="Proteomes" id="UP001596004">
    <property type="component" value="Unassembled WGS sequence"/>
</dbReference>
<proteinExistence type="predicted"/>
<evidence type="ECO:0000313" key="1">
    <source>
        <dbReference type="EMBL" id="MFC4536457.1"/>
    </source>
</evidence>
<dbReference type="EMBL" id="JBHSFP010000046">
    <property type="protein sequence ID" value="MFC4536457.1"/>
    <property type="molecule type" value="Genomic_DNA"/>
</dbReference>
<dbReference type="RefSeq" id="WP_380850948.1">
    <property type="nucleotide sequence ID" value="NZ_JBHSFP010000046.1"/>
</dbReference>
<organism evidence="1 2">
    <name type="scientific">Sphaerisporangium dianthi</name>
    <dbReference type="NCBI Taxonomy" id="1436120"/>
    <lineage>
        <taxon>Bacteria</taxon>
        <taxon>Bacillati</taxon>
        <taxon>Actinomycetota</taxon>
        <taxon>Actinomycetes</taxon>
        <taxon>Streptosporangiales</taxon>
        <taxon>Streptosporangiaceae</taxon>
        <taxon>Sphaerisporangium</taxon>
    </lineage>
</organism>
<comment type="caution">
    <text evidence="1">The sequence shown here is derived from an EMBL/GenBank/DDBJ whole genome shotgun (WGS) entry which is preliminary data.</text>
</comment>
<sequence>MPGQEMVISVFRLGNEACFEWALLPESELHYDYFRFDMLYRRDAGAPFAGHGHANMKIHESKKGRQWLYLPAFGEYAFQVKGCDNPLVGSERSRQGWTGPVHLTVGAASTPAPGDPAVLGAIADRWQLFGGLEGPLGRPIDTESDGGDGARTQTFEHGVITTFPLIGPQMAIVAHQTGESVEVHWGHIPGTISMETRFEATPADSEHPDPEFGSWVRPTDLDAFRWAFDGYSSGYSRFHPDRGGVGPRTPGTPRPYRIRITDFAGRVFQARVPFVFRALDVWLDPPAVDKTPQHAFAAHGDRLDAVAEHYLRTRPLDWRAVPDGEDVTFHLLALLHRMTRDPAHRSPGRPRSGILVALCLRAIVVKKMGTDGDYDMTLKGLMTVAGRYSALLSSGQLAHIIDELVPEGHYGGHDITTETHLVTGGGMSFLGAETENHQLMMESCRFLVNQALFERTGEPIHNSLENGLTDWLLTFMHKIAKHDFMEFNSRSYQRLSVHALLNLYEFSKDFAIRTGARNLLDFAAVKFAVSSSRLRHVGPFRRQKENLNRPDVWDFNDLYANKGHPQTGFFLMYLGFPEASGKPSQWFPNGWVPEALIAGTSSYRPPAAAYLLALTPYPASQHVFFQGGRPTFTLGEETDPGVEIYYKSPSFVVSAGGMFLNSGYGSDEHVQIATGSNGVAIAQSTALLPTQADVTFADLIRFDRYPDVQDKRRPVNTGVHEGFACGANLRIPDRWLNATGVSPAGPWYVLNLNADLPGIGPLGFYVAAFRAPVSNGIDLQSLFGVAPENAGFFYAVEATTVGIDFETFRQRTLGQNSYPGELEYGEKYTFHAPDGPRFTFVLRTEGDKYQARVLSKDGDVLPDFSQRLRLVDGPHLRSPNGHDGYIEILNPGECRTPLVLDYRNPVHPVRTGNSAACPQWDLDTIAAFGERARSLFEKGRYDDALRTTKNGVAHFLDVIAVNPGITIEPLRTTAEMWLGIASAAHPGNVPVQRAAADNAWEILRYLATRPGADDAQRALLASRIAVLTGLLAFGSPTTRLASEAAALVRRLYGGLTDRDHRLDIAASWTGESLFHHEVSFNPGNPDPKAEQLLQRTTAAEAAAVVFPMARGLPDPSLTVPDLERIADMLTRLLGLLTFGGPDSAPSVEAAELARIVYAHLTGRDHRLDTAATWAALSKRHHETSIHPDNPDPGAEQLLQRRAAAQAAALLIPLAEALPDPSLTVPDLTRMADILNELTGLLTFGAPTPPDPETTTLQALSTRAAALRDRIRTLLGAP</sequence>
<gene>
    <name evidence="1" type="ORF">ACFO60_37295</name>
</gene>
<protein>
    <submittedName>
        <fullName evidence="1">LGFP repeat-containing protein</fullName>
    </submittedName>
</protein>
<reference evidence="2" key="1">
    <citation type="journal article" date="2019" name="Int. J. Syst. Evol. Microbiol.">
        <title>The Global Catalogue of Microorganisms (GCM) 10K type strain sequencing project: providing services to taxonomists for standard genome sequencing and annotation.</title>
        <authorList>
            <consortium name="The Broad Institute Genomics Platform"/>
            <consortium name="The Broad Institute Genome Sequencing Center for Infectious Disease"/>
            <person name="Wu L."/>
            <person name="Ma J."/>
        </authorList>
    </citation>
    <scope>NUCLEOTIDE SEQUENCE [LARGE SCALE GENOMIC DNA]</scope>
    <source>
        <strain evidence="2">CGMCC 4.7132</strain>
    </source>
</reference>
<keyword evidence="2" id="KW-1185">Reference proteome</keyword>
<name>A0ABV9CUT0_9ACTN</name>
<evidence type="ECO:0000313" key="2">
    <source>
        <dbReference type="Proteomes" id="UP001596004"/>
    </source>
</evidence>
<accession>A0ABV9CUT0</accession>